<dbReference type="AlphaFoldDB" id="A0A645D674"/>
<accession>A0A645D674</accession>
<gene>
    <name evidence="1" type="ORF">SDC9_132097</name>
</gene>
<organism evidence="1">
    <name type="scientific">bioreactor metagenome</name>
    <dbReference type="NCBI Taxonomy" id="1076179"/>
    <lineage>
        <taxon>unclassified sequences</taxon>
        <taxon>metagenomes</taxon>
        <taxon>ecological metagenomes</taxon>
    </lineage>
</organism>
<name>A0A645D674_9ZZZZ</name>
<dbReference type="EMBL" id="VSSQ01033434">
    <property type="protein sequence ID" value="MPM85020.1"/>
    <property type="molecule type" value="Genomic_DNA"/>
</dbReference>
<proteinExistence type="predicted"/>
<comment type="caution">
    <text evidence="1">The sequence shown here is derived from an EMBL/GenBank/DDBJ whole genome shotgun (WGS) entry which is preliminary data.</text>
</comment>
<evidence type="ECO:0000313" key="1">
    <source>
        <dbReference type="EMBL" id="MPM85020.1"/>
    </source>
</evidence>
<sequence>MLQTEAFLFINTQSSLSHTIGDNLFCGAKFLVGNFAFANDVGRPRKIQSRDMGAIPLRVHDEPPAGHIDLHALTRDLALKGQDGDHGAGAGAAGIGEVLHAPFKGSLIDGVLAGDLIEVHVGPLGKGGMMPHGTAQLPQLALVRVPQVPVGDHGVGQARVPQLYIGAGIPEAAHLDGVLKLDGGGVVQPDAV</sequence>
<reference evidence="1" key="1">
    <citation type="submission" date="2019-08" db="EMBL/GenBank/DDBJ databases">
        <authorList>
            <person name="Kucharzyk K."/>
            <person name="Murdoch R.W."/>
            <person name="Higgins S."/>
            <person name="Loffler F."/>
        </authorList>
    </citation>
    <scope>NUCLEOTIDE SEQUENCE</scope>
</reference>
<protein>
    <submittedName>
        <fullName evidence="1">Uncharacterized protein</fullName>
    </submittedName>
</protein>